<keyword evidence="4" id="KW-0808">Transferase</keyword>
<dbReference type="SUPFAM" id="SSF51391">
    <property type="entry name" value="Thiamin phosphate synthase"/>
    <property type="match status" value="1"/>
</dbReference>
<evidence type="ECO:0000313" key="4">
    <source>
        <dbReference type="EMBL" id="KAA6330123.1"/>
    </source>
</evidence>
<sequence>MKLILETVPTFFIEEDKILTILFEEGLDILHLRKPDIPSIYSERLLALIPRKYHKRIVIYEHFYLKDDFSLMGIHLDQYNPLKPYGYSGHISCTCLSTEEVKNKKASHDYVFLNPVYDSVSHKEDRAMYTPEQLRQAARERIIDNKVMAGGGVCLDNIPEIRDFGFGGVVIHSDLWNKFDIRRGEDYNNLIEHFKRLKKATD</sequence>
<dbReference type="InterPro" id="IPR013785">
    <property type="entry name" value="Aldolase_TIM"/>
</dbReference>
<comment type="pathway">
    <text evidence="1">Cofactor biosynthesis; thiamine diphosphate biosynthesis.</text>
</comment>
<comment type="caution">
    <text evidence="4">The sequence shown here is derived from an EMBL/GenBank/DDBJ whole genome shotgun (WGS) entry which is preliminary data.</text>
</comment>
<proteinExistence type="predicted"/>
<dbReference type="InterPro" id="IPR036206">
    <property type="entry name" value="ThiamineP_synth_sf"/>
</dbReference>
<protein>
    <submittedName>
        <fullName evidence="4">Thiamine-phosphate synthase</fullName>
        <ecNumber evidence="4">2.5.1.3</ecNumber>
    </submittedName>
</protein>
<dbReference type="GO" id="GO:0005737">
    <property type="term" value="C:cytoplasm"/>
    <property type="evidence" value="ECO:0007669"/>
    <property type="project" value="TreeGrafter"/>
</dbReference>
<dbReference type="GO" id="GO:0009228">
    <property type="term" value="P:thiamine biosynthetic process"/>
    <property type="evidence" value="ECO:0007669"/>
    <property type="project" value="UniProtKB-KW"/>
</dbReference>
<dbReference type="PANTHER" id="PTHR20857">
    <property type="entry name" value="THIAMINE-PHOSPHATE PYROPHOSPHORYLASE"/>
    <property type="match status" value="1"/>
</dbReference>
<feature type="domain" description="Thiamine phosphate synthase/TenI" evidence="3">
    <location>
        <begin position="22"/>
        <end position="173"/>
    </location>
</feature>
<organism evidence="4">
    <name type="scientific">termite gut metagenome</name>
    <dbReference type="NCBI Taxonomy" id="433724"/>
    <lineage>
        <taxon>unclassified sequences</taxon>
        <taxon>metagenomes</taxon>
        <taxon>organismal metagenomes</taxon>
    </lineage>
</organism>
<dbReference type="EC" id="2.5.1.3" evidence="4"/>
<dbReference type="EMBL" id="SNRY01001546">
    <property type="protein sequence ID" value="KAA6330123.1"/>
    <property type="molecule type" value="Genomic_DNA"/>
</dbReference>
<dbReference type="Gene3D" id="3.20.20.70">
    <property type="entry name" value="Aldolase class I"/>
    <property type="match status" value="1"/>
</dbReference>
<dbReference type="InterPro" id="IPR022998">
    <property type="entry name" value="ThiamineP_synth_TenI"/>
</dbReference>
<dbReference type="GO" id="GO:0004789">
    <property type="term" value="F:thiamine-phosphate diphosphorylase activity"/>
    <property type="evidence" value="ECO:0007669"/>
    <property type="project" value="UniProtKB-EC"/>
</dbReference>
<dbReference type="PANTHER" id="PTHR20857:SF15">
    <property type="entry name" value="THIAMINE-PHOSPHATE SYNTHASE"/>
    <property type="match status" value="1"/>
</dbReference>
<gene>
    <name evidence="4" type="ORF">EZS27_021138</name>
</gene>
<dbReference type="AlphaFoldDB" id="A0A5J4RBL5"/>
<evidence type="ECO:0000259" key="3">
    <source>
        <dbReference type="Pfam" id="PF02581"/>
    </source>
</evidence>
<dbReference type="CDD" id="cd00564">
    <property type="entry name" value="TMP_TenI"/>
    <property type="match status" value="1"/>
</dbReference>
<dbReference type="Pfam" id="PF02581">
    <property type="entry name" value="TMP-TENI"/>
    <property type="match status" value="1"/>
</dbReference>
<name>A0A5J4RBL5_9ZZZZ</name>
<keyword evidence="2" id="KW-0784">Thiamine biosynthesis</keyword>
<accession>A0A5J4RBL5</accession>
<evidence type="ECO:0000256" key="2">
    <source>
        <dbReference type="ARBA" id="ARBA00022977"/>
    </source>
</evidence>
<evidence type="ECO:0000256" key="1">
    <source>
        <dbReference type="ARBA" id="ARBA00004948"/>
    </source>
</evidence>
<reference evidence="4" key="1">
    <citation type="submission" date="2019-03" db="EMBL/GenBank/DDBJ databases">
        <title>Single cell metagenomics reveals metabolic interactions within the superorganism composed of flagellate Streblomastix strix and complex community of Bacteroidetes bacteria on its surface.</title>
        <authorList>
            <person name="Treitli S.C."/>
            <person name="Kolisko M."/>
            <person name="Husnik F."/>
            <person name="Keeling P."/>
            <person name="Hampl V."/>
        </authorList>
    </citation>
    <scope>NUCLEOTIDE SEQUENCE</scope>
    <source>
        <strain evidence="4">STM</strain>
    </source>
</reference>